<proteinExistence type="evidence at transcript level"/>
<reference evidence="1" key="1">
    <citation type="submission" date="2005-01" db="EMBL/GenBank/DDBJ databases">
        <authorList>
            <person name="Han Z."/>
        </authorList>
    </citation>
    <scope>NUCLEOTIDE SEQUENCE</scope>
</reference>
<evidence type="ECO:0000313" key="1">
    <source>
        <dbReference type="EMBL" id="AAX30454.1"/>
    </source>
</evidence>
<sequence>MRPWIDILLFKYLLSVKGSSYISLPSSYLYLCIYQYLITTPSSYYARQLVVTRKLVLVYVLTSLKIYYCPHNEIFFSAITL</sequence>
<accession>Q5BSN1</accession>
<dbReference type="EMBL" id="AY915233">
    <property type="protein sequence ID" value="AAX30454.1"/>
    <property type="molecule type" value="mRNA"/>
</dbReference>
<organism evidence="1">
    <name type="scientific">Schistosoma japonicum</name>
    <name type="common">Blood fluke</name>
    <dbReference type="NCBI Taxonomy" id="6182"/>
    <lineage>
        <taxon>Eukaryota</taxon>
        <taxon>Metazoa</taxon>
        <taxon>Spiralia</taxon>
        <taxon>Lophotrochozoa</taxon>
        <taxon>Platyhelminthes</taxon>
        <taxon>Trematoda</taxon>
        <taxon>Digenea</taxon>
        <taxon>Strigeidida</taxon>
        <taxon>Schistosomatoidea</taxon>
        <taxon>Schistosomatidae</taxon>
        <taxon>Schistosoma</taxon>
    </lineage>
</organism>
<dbReference type="AlphaFoldDB" id="Q5BSN1"/>
<protein>
    <submittedName>
        <fullName evidence="1">SJCHGC03747 protein</fullName>
    </submittedName>
</protein>
<reference evidence="1" key="2">
    <citation type="journal article" date="2006" name="PLoS Pathog.">
        <title>New perspectives on host-parasite interplay by comparative transcriptomic and proteomic analyses of Schistosoma japonicum.</title>
        <authorList>
            <person name="Liu F."/>
            <person name="Lu J."/>
            <person name="Hu W."/>
            <person name="Wang S.Y."/>
            <person name="Cui S.J."/>
            <person name="Chi M."/>
            <person name="Yan Q."/>
            <person name="Wang X.R."/>
            <person name="Song H.D."/>
            <person name="Xu X.N."/>
            <person name="Wang J.J."/>
            <person name="Zhang X.L."/>
            <person name="Zhang X."/>
            <person name="Wang Z.Q."/>
            <person name="Xue C.L."/>
            <person name="Brindley P.J."/>
            <person name="McManus D.P."/>
            <person name="Yang P.Y."/>
            <person name="Feng Z."/>
            <person name="Chen Z."/>
            <person name="Han Z.G."/>
        </authorList>
    </citation>
    <scope>NUCLEOTIDE SEQUENCE</scope>
</reference>
<name>Q5BSN1_SCHJA</name>